<dbReference type="EMBL" id="KV417503">
    <property type="protein sequence ID" value="KZP28546.1"/>
    <property type="molecule type" value="Genomic_DNA"/>
</dbReference>
<sequence length="214" mass="23644">MHPIPRVLLQPHLIALGPFQIRVHHHPRQYRHTRLHSALLIPVVCHPQGSHGRCVASPKSHPRAAIFANSESKSVPTLHAHTPAPQSHLSTCTPCHAGRAMELGWMAPGRGGCFNLAGSSMAEPCVGPMAAGVRPRDARVGCARDRRSCFILEVWNWLQKRTCDCMFDLHTGLDLACPRFDISRHEPSLSRRPVGAQLDSVGWWGALFAQMFSL</sequence>
<reference evidence="1 2" key="1">
    <citation type="journal article" date="2016" name="Mol. Biol. Evol.">
        <title>Comparative Genomics of Early-Diverging Mushroom-Forming Fungi Provides Insights into the Origins of Lignocellulose Decay Capabilities.</title>
        <authorList>
            <person name="Nagy L.G."/>
            <person name="Riley R."/>
            <person name="Tritt A."/>
            <person name="Adam C."/>
            <person name="Daum C."/>
            <person name="Floudas D."/>
            <person name="Sun H."/>
            <person name="Yadav J.S."/>
            <person name="Pangilinan J."/>
            <person name="Larsson K.H."/>
            <person name="Matsuura K."/>
            <person name="Barry K."/>
            <person name="Labutti K."/>
            <person name="Kuo R."/>
            <person name="Ohm R.A."/>
            <person name="Bhattacharya S.S."/>
            <person name="Shirouzu T."/>
            <person name="Yoshinaga Y."/>
            <person name="Martin F.M."/>
            <person name="Grigoriev I.V."/>
            <person name="Hibbett D.S."/>
        </authorList>
    </citation>
    <scope>NUCLEOTIDE SEQUENCE [LARGE SCALE GENOMIC DNA]</scope>
    <source>
        <strain evidence="1 2">CBS 109695</strain>
    </source>
</reference>
<protein>
    <submittedName>
        <fullName evidence="1">Uncharacterized protein</fullName>
    </submittedName>
</protein>
<name>A0A166RQV2_9AGAM</name>
<accession>A0A166RQV2</accession>
<organism evidence="1 2">
    <name type="scientific">Athelia psychrophila</name>
    <dbReference type="NCBI Taxonomy" id="1759441"/>
    <lineage>
        <taxon>Eukaryota</taxon>
        <taxon>Fungi</taxon>
        <taxon>Dikarya</taxon>
        <taxon>Basidiomycota</taxon>
        <taxon>Agaricomycotina</taxon>
        <taxon>Agaricomycetes</taxon>
        <taxon>Agaricomycetidae</taxon>
        <taxon>Atheliales</taxon>
        <taxon>Atheliaceae</taxon>
        <taxon>Athelia</taxon>
    </lineage>
</organism>
<proteinExistence type="predicted"/>
<dbReference type="Proteomes" id="UP000076532">
    <property type="component" value="Unassembled WGS sequence"/>
</dbReference>
<keyword evidence="2" id="KW-1185">Reference proteome</keyword>
<gene>
    <name evidence="1" type="ORF">FIBSPDRAFT_260822</name>
</gene>
<dbReference type="AlphaFoldDB" id="A0A166RQV2"/>
<evidence type="ECO:0000313" key="1">
    <source>
        <dbReference type="EMBL" id="KZP28546.1"/>
    </source>
</evidence>
<evidence type="ECO:0000313" key="2">
    <source>
        <dbReference type="Proteomes" id="UP000076532"/>
    </source>
</evidence>